<dbReference type="OrthoDB" id="1916310at2759"/>
<evidence type="ECO:0000256" key="1">
    <source>
        <dbReference type="ARBA" id="ARBA00002689"/>
    </source>
</evidence>
<dbReference type="Pfam" id="PF04418">
    <property type="entry name" value="DUF543"/>
    <property type="match status" value="1"/>
</dbReference>
<evidence type="ECO:0000256" key="6">
    <source>
        <dbReference type="ARBA" id="ARBA00022989"/>
    </source>
</evidence>
<dbReference type="EMBL" id="KZ451911">
    <property type="protein sequence ID" value="PKA62957.1"/>
    <property type="molecule type" value="Genomic_DNA"/>
</dbReference>
<comment type="function">
    <text evidence="1">Component of the MICOS complex, a large protein complex of the mitochondrial inner membrane that plays crucial roles in the maintenance of crista junctions, inner membrane architecture, and formation of contact sites to the outer membrane.</text>
</comment>
<evidence type="ECO:0000256" key="7">
    <source>
        <dbReference type="ARBA" id="ARBA00023128"/>
    </source>
</evidence>
<dbReference type="InterPro" id="IPR007512">
    <property type="entry name" value="Mic10"/>
</dbReference>
<evidence type="ECO:0000256" key="4">
    <source>
        <dbReference type="ARBA" id="ARBA00022692"/>
    </source>
</evidence>
<comment type="subcellular location">
    <subcellularLocation>
        <location evidence="2">Mitochondrion inner membrane</location>
        <topology evidence="2">Single-pass membrane protein</topology>
    </subcellularLocation>
</comment>
<keyword evidence="6" id="KW-1133">Transmembrane helix</keyword>
<name>A0A2I0B587_9ASPA</name>
<organism evidence="9 10">
    <name type="scientific">Apostasia shenzhenica</name>
    <dbReference type="NCBI Taxonomy" id="1088818"/>
    <lineage>
        <taxon>Eukaryota</taxon>
        <taxon>Viridiplantae</taxon>
        <taxon>Streptophyta</taxon>
        <taxon>Embryophyta</taxon>
        <taxon>Tracheophyta</taxon>
        <taxon>Spermatophyta</taxon>
        <taxon>Magnoliopsida</taxon>
        <taxon>Liliopsida</taxon>
        <taxon>Asparagales</taxon>
        <taxon>Orchidaceae</taxon>
        <taxon>Apostasioideae</taxon>
        <taxon>Apostasia</taxon>
    </lineage>
</organism>
<evidence type="ECO:0000256" key="5">
    <source>
        <dbReference type="ARBA" id="ARBA00022792"/>
    </source>
</evidence>
<dbReference type="Proteomes" id="UP000236161">
    <property type="component" value="Unassembled WGS sequence"/>
</dbReference>
<gene>
    <name evidence="9" type="ORF">AXF42_Ash007753</name>
</gene>
<evidence type="ECO:0000256" key="3">
    <source>
        <dbReference type="ARBA" id="ARBA00006792"/>
    </source>
</evidence>
<dbReference type="AlphaFoldDB" id="A0A2I0B587"/>
<dbReference type="STRING" id="1088818.A0A2I0B587"/>
<keyword evidence="10" id="KW-1185">Reference proteome</keyword>
<sequence length="111" mass="11944">MYSNSIDSFTCDSLSRSMAEEKHQQIPRRYDLSAKWDACVDLTIRRLAYASLTGAFSGLLLFRSPTTRLASLAFGAGVGVGSAYIECSHIFSGAPKVPIPQVPAAPSADEE</sequence>
<evidence type="ECO:0008006" key="11">
    <source>
        <dbReference type="Google" id="ProtNLM"/>
    </source>
</evidence>
<protein>
    <recommendedName>
        <fullName evidence="11">MICOS complex subunit Mic10</fullName>
    </recommendedName>
</protein>
<proteinExistence type="inferred from homology"/>
<dbReference type="GO" id="GO:0061617">
    <property type="term" value="C:MICOS complex"/>
    <property type="evidence" value="ECO:0007669"/>
    <property type="project" value="InterPro"/>
</dbReference>
<keyword evidence="4" id="KW-0812">Transmembrane</keyword>
<keyword evidence="8" id="KW-0472">Membrane</keyword>
<dbReference type="PANTHER" id="PTHR21304:SF0">
    <property type="entry name" value="MICOS COMPLEX SUBUNIT MIC10"/>
    <property type="match status" value="1"/>
</dbReference>
<evidence type="ECO:0000313" key="10">
    <source>
        <dbReference type="Proteomes" id="UP000236161"/>
    </source>
</evidence>
<evidence type="ECO:0000313" key="9">
    <source>
        <dbReference type="EMBL" id="PKA62957.1"/>
    </source>
</evidence>
<reference evidence="9 10" key="1">
    <citation type="journal article" date="2017" name="Nature">
        <title>The Apostasia genome and the evolution of orchids.</title>
        <authorList>
            <person name="Zhang G.Q."/>
            <person name="Liu K.W."/>
            <person name="Li Z."/>
            <person name="Lohaus R."/>
            <person name="Hsiao Y.Y."/>
            <person name="Niu S.C."/>
            <person name="Wang J.Y."/>
            <person name="Lin Y.C."/>
            <person name="Xu Q."/>
            <person name="Chen L.J."/>
            <person name="Yoshida K."/>
            <person name="Fujiwara S."/>
            <person name="Wang Z.W."/>
            <person name="Zhang Y.Q."/>
            <person name="Mitsuda N."/>
            <person name="Wang M."/>
            <person name="Liu G.H."/>
            <person name="Pecoraro L."/>
            <person name="Huang H.X."/>
            <person name="Xiao X.J."/>
            <person name="Lin M."/>
            <person name="Wu X.Y."/>
            <person name="Wu W.L."/>
            <person name="Chen Y.Y."/>
            <person name="Chang S.B."/>
            <person name="Sakamoto S."/>
            <person name="Ohme-Takagi M."/>
            <person name="Yagi M."/>
            <person name="Zeng S.J."/>
            <person name="Shen C.Y."/>
            <person name="Yeh C.M."/>
            <person name="Luo Y.B."/>
            <person name="Tsai W.C."/>
            <person name="Van de Peer Y."/>
            <person name="Liu Z.J."/>
        </authorList>
    </citation>
    <scope>NUCLEOTIDE SEQUENCE [LARGE SCALE GENOMIC DNA]</scope>
    <source>
        <strain evidence="10">cv. Shenzhen</strain>
        <tissue evidence="9">Stem</tissue>
    </source>
</reference>
<accession>A0A2I0B587</accession>
<evidence type="ECO:0000256" key="8">
    <source>
        <dbReference type="ARBA" id="ARBA00023136"/>
    </source>
</evidence>
<comment type="similarity">
    <text evidence="3">Belongs to the MICOS complex subunit Mic10 family.</text>
</comment>
<dbReference type="PANTHER" id="PTHR21304">
    <property type="entry name" value="MICOS COMPLEX SUBUNIT MIC10"/>
    <property type="match status" value="1"/>
</dbReference>
<keyword evidence="7" id="KW-0496">Mitochondrion</keyword>
<evidence type="ECO:0000256" key="2">
    <source>
        <dbReference type="ARBA" id="ARBA00004434"/>
    </source>
</evidence>
<keyword evidence="5" id="KW-0999">Mitochondrion inner membrane</keyword>